<evidence type="ECO:0000313" key="4">
    <source>
        <dbReference type="Proteomes" id="UP001432222"/>
    </source>
</evidence>
<feature type="domain" description="FAS1" evidence="2">
    <location>
        <begin position="68"/>
        <end position="196"/>
    </location>
</feature>
<dbReference type="EMBL" id="CP108110">
    <property type="protein sequence ID" value="WUQ81599.1"/>
    <property type="molecule type" value="Genomic_DNA"/>
</dbReference>
<keyword evidence="1" id="KW-0732">Signal</keyword>
<accession>A0ABZ1TUR7</accession>
<sequence>MSRRTHRPALLTALALAVAPLAGCGGVDAGTGGPGPVAVAPPPPEKAFGQACAAMPGDGPGSLDAMGGLPVLGAIDRTKDLSQLSALVKTAKAKDIFDSMENVTVFAPNDAAFAKLSEDQKKALTTQQGAGDLVRKLIVVRDLRKDDLQDKQYTSLQGAAIKATGSGEDYRIGGAQVLCGSIRTANARLAILDTVPAFG</sequence>
<feature type="signal peptide" evidence="1">
    <location>
        <begin position="1"/>
        <end position="29"/>
    </location>
</feature>
<dbReference type="RefSeq" id="WP_328952675.1">
    <property type="nucleotide sequence ID" value="NZ_CP108110.1"/>
</dbReference>
<dbReference type="SUPFAM" id="SSF82153">
    <property type="entry name" value="FAS1 domain"/>
    <property type="match status" value="1"/>
</dbReference>
<dbReference type="Proteomes" id="UP001432222">
    <property type="component" value="Chromosome"/>
</dbReference>
<dbReference type="SMART" id="SM00554">
    <property type="entry name" value="FAS1"/>
    <property type="match status" value="1"/>
</dbReference>
<dbReference type="Gene3D" id="2.30.180.10">
    <property type="entry name" value="FAS1 domain"/>
    <property type="match status" value="1"/>
</dbReference>
<name>A0ABZ1TUR7_9ACTN</name>
<feature type="chain" id="PRO_5047078356" evidence="1">
    <location>
        <begin position="30"/>
        <end position="199"/>
    </location>
</feature>
<dbReference type="InterPro" id="IPR036378">
    <property type="entry name" value="FAS1_dom_sf"/>
</dbReference>
<evidence type="ECO:0000259" key="2">
    <source>
        <dbReference type="PROSITE" id="PS50213"/>
    </source>
</evidence>
<evidence type="ECO:0000256" key="1">
    <source>
        <dbReference type="SAM" id="SignalP"/>
    </source>
</evidence>
<evidence type="ECO:0000313" key="3">
    <source>
        <dbReference type="EMBL" id="WUQ81599.1"/>
    </source>
</evidence>
<protein>
    <submittedName>
        <fullName evidence="3">Fasciclin domain-containing protein</fullName>
    </submittedName>
</protein>
<reference evidence="3" key="1">
    <citation type="submission" date="2022-10" db="EMBL/GenBank/DDBJ databases">
        <title>The complete genomes of actinobacterial strains from the NBC collection.</title>
        <authorList>
            <person name="Joergensen T.S."/>
            <person name="Alvarez Arevalo M."/>
            <person name="Sterndorff E.B."/>
            <person name="Faurdal D."/>
            <person name="Vuksanovic O."/>
            <person name="Mourched A.-S."/>
            <person name="Charusanti P."/>
            <person name="Shaw S."/>
            <person name="Blin K."/>
            <person name="Weber T."/>
        </authorList>
    </citation>
    <scope>NUCLEOTIDE SEQUENCE</scope>
    <source>
        <strain evidence="3">NBC_00222</strain>
    </source>
</reference>
<proteinExistence type="predicted"/>
<dbReference type="InterPro" id="IPR000782">
    <property type="entry name" value="FAS1_domain"/>
</dbReference>
<keyword evidence="4" id="KW-1185">Reference proteome</keyword>
<dbReference type="PROSITE" id="PS50213">
    <property type="entry name" value="FAS1"/>
    <property type="match status" value="1"/>
</dbReference>
<dbReference type="Pfam" id="PF02469">
    <property type="entry name" value="Fasciclin"/>
    <property type="match status" value="1"/>
</dbReference>
<organism evidence="3 4">
    <name type="scientific">Kitasatospora purpeofusca</name>
    <dbReference type="NCBI Taxonomy" id="67352"/>
    <lineage>
        <taxon>Bacteria</taxon>
        <taxon>Bacillati</taxon>
        <taxon>Actinomycetota</taxon>
        <taxon>Actinomycetes</taxon>
        <taxon>Kitasatosporales</taxon>
        <taxon>Streptomycetaceae</taxon>
        <taxon>Kitasatospora</taxon>
    </lineage>
</organism>
<gene>
    <name evidence="3" type="ORF">OHA16_00645</name>
</gene>